<dbReference type="GO" id="GO:0003824">
    <property type="term" value="F:catalytic activity"/>
    <property type="evidence" value="ECO:0007669"/>
    <property type="project" value="InterPro"/>
</dbReference>
<keyword evidence="1" id="KW-0732">Signal</keyword>
<dbReference type="InterPro" id="IPR043502">
    <property type="entry name" value="DNA/RNA_pol_sf"/>
</dbReference>
<dbReference type="Bgee" id="ENSAMXG00000029265">
    <property type="expression patterns" value="Expressed in camera-type eye and 3 other cell types or tissues"/>
</dbReference>
<dbReference type="InParanoid" id="A0A3B1JMQ8"/>
<dbReference type="Gene3D" id="3.60.10.10">
    <property type="entry name" value="Endonuclease/exonuclease/phosphatase"/>
    <property type="match status" value="1"/>
</dbReference>
<reference evidence="4" key="2">
    <citation type="journal article" date="2014" name="Nat. Commun.">
        <title>The cavefish genome reveals candidate genes for eye loss.</title>
        <authorList>
            <person name="McGaugh S.E."/>
            <person name="Gross J.B."/>
            <person name="Aken B."/>
            <person name="Blin M."/>
            <person name="Borowsky R."/>
            <person name="Chalopin D."/>
            <person name="Hinaux H."/>
            <person name="Jeffery W.R."/>
            <person name="Keene A."/>
            <person name="Ma L."/>
            <person name="Minx P."/>
            <person name="Murphy D."/>
            <person name="O'Quin K.E."/>
            <person name="Retaux S."/>
            <person name="Rohner N."/>
            <person name="Searle S.M."/>
            <person name="Stahl B.A."/>
            <person name="Tabin C."/>
            <person name="Volff J.N."/>
            <person name="Yoshizawa M."/>
            <person name="Warren W.C."/>
        </authorList>
    </citation>
    <scope>NUCLEOTIDE SEQUENCE [LARGE SCALE GENOMIC DNA]</scope>
    <source>
        <strain evidence="4">female</strain>
    </source>
</reference>
<evidence type="ECO:0000313" key="3">
    <source>
        <dbReference type="Ensembl" id="ENSAMXP00000043110.1"/>
    </source>
</evidence>
<feature type="chain" id="PRO_5017396119" description="Reverse transcriptase domain-containing protein" evidence="1">
    <location>
        <begin position="25"/>
        <end position="928"/>
    </location>
</feature>
<dbReference type="InterPro" id="IPR000477">
    <property type="entry name" value="RT_dom"/>
</dbReference>
<evidence type="ECO:0000259" key="2">
    <source>
        <dbReference type="PROSITE" id="PS50878"/>
    </source>
</evidence>
<evidence type="ECO:0000256" key="1">
    <source>
        <dbReference type="SAM" id="SignalP"/>
    </source>
</evidence>
<dbReference type="Pfam" id="PF00078">
    <property type="entry name" value="RVT_1"/>
    <property type="match status" value="1"/>
</dbReference>
<evidence type="ECO:0000313" key="4">
    <source>
        <dbReference type="Proteomes" id="UP000018467"/>
    </source>
</evidence>
<dbReference type="InterPro" id="IPR036691">
    <property type="entry name" value="Endo/exonu/phosph_ase_sf"/>
</dbReference>
<reference evidence="3" key="4">
    <citation type="submission" date="2025-09" db="UniProtKB">
        <authorList>
            <consortium name="Ensembl"/>
        </authorList>
    </citation>
    <scope>IDENTIFICATION</scope>
</reference>
<dbReference type="SUPFAM" id="SSF56219">
    <property type="entry name" value="DNase I-like"/>
    <property type="match status" value="1"/>
</dbReference>
<dbReference type="Pfam" id="PF03372">
    <property type="entry name" value="Exo_endo_phos"/>
    <property type="match status" value="1"/>
</dbReference>
<reference evidence="4" key="1">
    <citation type="submission" date="2013-03" db="EMBL/GenBank/DDBJ databases">
        <authorList>
            <person name="Jeffery W."/>
            <person name="Warren W."/>
            <person name="Wilson R.K."/>
        </authorList>
    </citation>
    <scope>NUCLEOTIDE SEQUENCE</scope>
    <source>
        <strain evidence="4">female</strain>
    </source>
</reference>
<dbReference type="STRING" id="7994.ENSAMXP00000043110"/>
<proteinExistence type="predicted"/>
<keyword evidence="4" id="KW-1185">Reference proteome</keyword>
<feature type="signal peptide" evidence="1">
    <location>
        <begin position="1"/>
        <end position="24"/>
    </location>
</feature>
<dbReference type="CDD" id="cd01650">
    <property type="entry name" value="RT_nLTR_like"/>
    <property type="match status" value="1"/>
</dbReference>
<dbReference type="Proteomes" id="UP000018467">
    <property type="component" value="Unassembled WGS sequence"/>
</dbReference>
<dbReference type="InterPro" id="IPR005135">
    <property type="entry name" value="Endo/exonuclease/phosphatase"/>
</dbReference>
<accession>A0A3B1JMQ8</accession>
<organism evidence="3 4">
    <name type="scientific">Astyanax mexicanus</name>
    <name type="common">Blind cave fish</name>
    <name type="synonym">Astyanax fasciatus mexicanus</name>
    <dbReference type="NCBI Taxonomy" id="7994"/>
    <lineage>
        <taxon>Eukaryota</taxon>
        <taxon>Metazoa</taxon>
        <taxon>Chordata</taxon>
        <taxon>Craniata</taxon>
        <taxon>Vertebrata</taxon>
        <taxon>Euteleostomi</taxon>
        <taxon>Actinopterygii</taxon>
        <taxon>Neopterygii</taxon>
        <taxon>Teleostei</taxon>
        <taxon>Ostariophysi</taxon>
        <taxon>Characiformes</taxon>
        <taxon>Characoidei</taxon>
        <taxon>Acestrorhamphidae</taxon>
        <taxon>Acestrorhamphinae</taxon>
        <taxon>Astyanax</taxon>
    </lineage>
</organism>
<sequence>MQSPIKTSLFFCVLLFVVWQHTQTHVPELGSKLSSGVASVFYGITTLDFILPPRDVLSYWITKNFGLPTTQVLHLFQLYPLMLLEQLFGCHDLLLCTSSVKDDNLDSFDTAFRRILIILLLLISGNVHPNPGPAFDTTSSQLLFNDFCDRKSLGFLHVNICSLLNSRHFDNLKTLVHTSNPDVLAISESWLKKSNTDLDILLPGYIVFRQDRSTRGGGVAMYVKDHLHCTVAFSKSVPKQFELLVVKLKLSTNFVLTVAVCYRAPSAPALSLTVLSEFLAPFITSEFVLLGDLNWDMLNPPDIVQQQFDALNLSQIISESTRPNLKSPSSSTLLDLILTNTPSNYQSGVFSQISDRCAIACIRSGTSVKRPPVIVTKRSLRKLDMQAFVQDVAAVPWDIINSIHSLDNAWSYFKKTFSMLIDKHAPMKRFRIKNRYSPWFSQDLAVFIHKKNTIWRKARSTQSPADWLAFKQCRNKATQAIRNAKISHFREKFNTCGSDARKFWNTVKSMENKLNSPHLPSSMIFNNIVINDKHQMALLLNHHFINSTKAFTTSNSVTTFQPPSSSNSGFSFKSISVSEVLEELTKLNPNKSAGYDGLDPMFLKASAHVIAAPITKIFNLSLHLSAFPLDWKSALIFPLFKGGSGSDPDCYQPISILPCLAKVMERLVHKQLSYFLASNNILSDFQSGFRAGYGCMTAVTKVLDDIITALDSKKTCIAAFIDLAKAFDSVDHRVLLSRLSSIGLSTSCCDWFASYLVGRVQQLKTENFLSEPLAIFKGVPQGSILGPTLFSIYINDVAKAAGNSHIHLYADDTILYSFGPSLHSAASTLQRSLTSIEQSFQNLHLRLNTNKTKCIIFGLKNDATNPPKISCANGTALEYVNVYKYLGIWLDSSLSFTTHINNLQMKVRSRLAFLFPLSLMLLNTLLSR</sequence>
<dbReference type="GeneTree" id="ENSGT01030000234565"/>
<dbReference type="SUPFAM" id="SSF56672">
    <property type="entry name" value="DNA/RNA polymerases"/>
    <property type="match status" value="1"/>
</dbReference>
<protein>
    <recommendedName>
        <fullName evidence="2">Reverse transcriptase domain-containing protein</fullName>
    </recommendedName>
</protein>
<dbReference type="PROSITE" id="PS50878">
    <property type="entry name" value="RT_POL"/>
    <property type="match status" value="1"/>
</dbReference>
<dbReference type="AlphaFoldDB" id="A0A3B1JMQ8"/>
<dbReference type="Ensembl" id="ENSAMXT00000037728.1">
    <property type="protein sequence ID" value="ENSAMXP00000043110.1"/>
    <property type="gene ID" value="ENSAMXG00000029265.1"/>
</dbReference>
<dbReference type="PANTHER" id="PTHR47510">
    <property type="entry name" value="REVERSE TRANSCRIPTASE DOMAIN-CONTAINING PROTEIN"/>
    <property type="match status" value="1"/>
</dbReference>
<reference evidence="3" key="3">
    <citation type="submission" date="2025-08" db="UniProtKB">
        <authorList>
            <consortium name="Ensembl"/>
        </authorList>
    </citation>
    <scope>IDENTIFICATION</scope>
</reference>
<name>A0A3B1JMQ8_ASTMX</name>
<dbReference type="PANTHER" id="PTHR47510:SF3">
    <property type="entry name" value="ENDO_EXONUCLEASE_PHOSPHATASE DOMAIN-CONTAINING PROTEIN"/>
    <property type="match status" value="1"/>
</dbReference>
<feature type="domain" description="Reverse transcriptase" evidence="2">
    <location>
        <begin position="620"/>
        <end position="890"/>
    </location>
</feature>